<protein>
    <submittedName>
        <fullName evidence="5">Phospholipid/cholesterol/gamma-HCH transport system ATP-binding protein</fullName>
    </submittedName>
</protein>
<feature type="domain" description="AAA+ ATPase" evidence="4">
    <location>
        <begin position="35"/>
        <end position="223"/>
    </location>
</feature>
<dbReference type="InterPro" id="IPR017871">
    <property type="entry name" value="ABC_transporter-like_CS"/>
</dbReference>
<dbReference type="InterPro" id="IPR003439">
    <property type="entry name" value="ABC_transporter-like_ATP-bd"/>
</dbReference>
<keyword evidence="6" id="KW-1185">Reference proteome</keyword>
<dbReference type="SMART" id="SM00382">
    <property type="entry name" value="AAA"/>
    <property type="match status" value="1"/>
</dbReference>
<evidence type="ECO:0000256" key="2">
    <source>
        <dbReference type="ARBA" id="ARBA00022741"/>
    </source>
</evidence>
<keyword evidence="1" id="KW-0813">Transport</keyword>
<dbReference type="GO" id="GO:0005524">
    <property type="term" value="F:ATP binding"/>
    <property type="evidence" value="ECO:0007669"/>
    <property type="project" value="UniProtKB-KW"/>
</dbReference>
<dbReference type="OrthoDB" id="9802264at2"/>
<dbReference type="PROSITE" id="PS00211">
    <property type="entry name" value="ABC_TRANSPORTER_1"/>
    <property type="match status" value="1"/>
</dbReference>
<name>A0A1G5C431_9BACT</name>
<accession>A0A1G5C431</accession>
<evidence type="ECO:0000313" key="6">
    <source>
        <dbReference type="Proteomes" id="UP000198870"/>
    </source>
</evidence>
<dbReference type="AlphaFoldDB" id="A0A1G5C431"/>
<dbReference type="GO" id="GO:0016887">
    <property type="term" value="F:ATP hydrolysis activity"/>
    <property type="evidence" value="ECO:0007669"/>
    <property type="project" value="InterPro"/>
</dbReference>
<reference evidence="5 6" key="1">
    <citation type="submission" date="2016-10" db="EMBL/GenBank/DDBJ databases">
        <authorList>
            <person name="de Groot N.N."/>
        </authorList>
    </citation>
    <scope>NUCLEOTIDE SEQUENCE [LARGE SCALE GENOMIC DNA]</scope>
    <source>
        <strain evidence="5 6">AA1</strain>
    </source>
</reference>
<dbReference type="STRING" id="419481.SAMN05216233_102362"/>
<evidence type="ECO:0000259" key="4">
    <source>
        <dbReference type="SMART" id="SM00382"/>
    </source>
</evidence>
<dbReference type="PANTHER" id="PTHR43023:SF6">
    <property type="entry name" value="INTERMEMBRANE PHOSPHOLIPID TRANSPORT SYSTEM ATP-BINDING PROTEIN MLAF"/>
    <property type="match status" value="1"/>
</dbReference>
<keyword evidence="2" id="KW-0547">Nucleotide-binding</keyword>
<organism evidence="5 6">
    <name type="scientific">Desulfoluna spongiiphila</name>
    <dbReference type="NCBI Taxonomy" id="419481"/>
    <lineage>
        <taxon>Bacteria</taxon>
        <taxon>Pseudomonadati</taxon>
        <taxon>Thermodesulfobacteriota</taxon>
        <taxon>Desulfobacteria</taxon>
        <taxon>Desulfobacterales</taxon>
        <taxon>Desulfolunaceae</taxon>
        <taxon>Desulfoluna</taxon>
    </lineage>
</organism>
<evidence type="ECO:0000313" key="5">
    <source>
        <dbReference type="EMBL" id="SCX97064.1"/>
    </source>
</evidence>
<sequence length="256" mass="28023">MTRTRTGEPPLKVTDLTMAYGPRVIQRNLTFEVGQGEIFIIMGGSGCGKSTLLRHLVGLKEPARGKVFHGPTSLYDVPSREQSALMQRIGILYQSGALFSSMTLFENVALPLYQYSDYTPSEIRELVMFKLSLVGLGGFEEHLPAEISGGMKKRAGLARAMALDPEVLFFDEPSAGLDPVSARRLDDLILELKESLGATIVVVTHELASIFAIGTDSVFLDAETKTMIASGNPRELLDRSEDARVIRFLTRGADDQ</sequence>
<evidence type="ECO:0000256" key="1">
    <source>
        <dbReference type="ARBA" id="ARBA00022448"/>
    </source>
</evidence>
<dbReference type="EMBL" id="FMUX01000002">
    <property type="protein sequence ID" value="SCX97064.1"/>
    <property type="molecule type" value="Genomic_DNA"/>
</dbReference>
<dbReference type="InterPro" id="IPR003593">
    <property type="entry name" value="AAA+_ATPase"/>
</dbReference>
<dbReference type="RefSeq" id="WP_092208855.1">
    <property type="nucleotide sequence ID" value="NZ_FMUX01000002.1"/>
</dbReference>
<dbReference type="Proteomes" id="UP000198870">
    <property type="component" value="Unassembled WGS sequence"/>
</dbReference>
<dbReference type="Pfam" id="PF00005">
    <property type="entry name" value="ABC_tran"/>
    <property type="match status" value="1"/>
</dbReference>
<dbReference type="Gene3D" id="3.40.50.300">
    <property type="entry name" value="P-loop containing nucleotide triphosphate hydrolases"/>
    <property type="match status" value="1"/>
</dbReference>
<evidence type="ECO:0000256" key="3">
    <source>
        <dbReference type="ARBA" id="ARBA00022840"/>
    </source>
</evidence>
<proteinExistence type="predicted"/>
<keyword evidence="3 5" id="KW-0067">ATP-binding</keyword>
<dbReference type="InterPro" id="IPR027417">
    <property type="entry name" value="P-loop_NTPase"/>
</dbReference>
<dbReference type="SUPFAM" id="SSF52540">
    <property type="entry name" value="P-loop containing nucleoside triphosphate hydrolases"/>
    <property type="match status" value="1"/>
</dbReference>
<gene>
    <name evidence="5" type="ORF">SAMN05216233_102362</name>
</gene>
<dbReference type="PANTHER" id="PTHR43023">
    <property type="entry name" value="PROTEIN TRIGALACTOSYLDIACYLGLYCEROL 3, CHLOROPLASTIC"/>
    <property type="match status" value="1"/>
</dbReference>